<protein>
    <submittedName>
        <fullName evidence="2">Uncharacterized protein</fullName>
    </submittedName>
</protein>
<name>A0A9Q1J6V8_SYNKA</name>
<evidence type="ECO:0000256" key="1">
    <source>
        <dbReference type="SAM" id="MobiDB-lite"/>
    </source>
</evidence>
<dbReference type="AlphaFoldDB" id="A0A9Q1J6V8"/>
<dbReference type="EMBL" id="JAINUF010000003">
    <property type="protein sequence ID" value="KAJ8370607.1"/>
    <property type="molecule type" value="Genomic_DNA"/>
</dbReference>
<feature type="region of interest" description="Disordered" evidence="1">
    <location>
        <begin position="133"/>
        <end position="160"/>
    </location>
</feature>
<proteinExistence type="predicted"/>
<keyword evidence="3" id="KW-1185">Reference proteome</keyword>
<evidence type="ECO:0000313" key="2">
    <source>
        <dbReference type="EMBL" id="KAJ8370607.1"/>
    </source>
</evidence>
<feature type="region of interest" description="Disordered" evidence="1">
    <location>
        <begin position="90"/>
        <end position="121"/>
    </location>
</feature>
<evidence type="ECO:0000313" key="3">
    <source>
        <dbReference type="Proteomes" id="UP001152622"/>
    </source>
</evidence>
<comment type="caution">
    <text evidence="2">The sequence shown here is derived from an EMBL/GenBank/DDBJ whole genome shotgun (WGS) entry which is preliminary data.</text>
</comment>
<accession>A0A9Q1J6V8</accession>
<dbReference type="Proteomes" id="UP001152622">
    <property type="component" value="Chromosome 3"/>
</dbReference>
<organism evidence="2 3">
    <name type="scientific">Synaphobranchus kaupii</name>
    <name type="common">Kaup's arrowtooth eel</name>
    <dbReference type="NCBI Taxonomy" id="118154"/>
    <lineage>
        <taxon>Eukaryota</taxon>
        <taxon>Metazoa</taxon>
        <taxon>Chordata</taxon>
        <taxon>Craniata</taxon>
        <taxon>Vertebrata</taxon>
        <taxon>Euteleostomi</taxon>
        <taxon>Actinopterygii</taxon>
        <taxon>Neopterygii</taxon>
        <taxon>Teleostei</taxon>
        <taxon>Anguilliformes</taxon>
        <taxon>Synaphobranchidae</taxon>
        <taxon>Synaphobranchus</taxon>
    </lineage>
</organism>
<reference evidence="2" key="1">
    <citation type="journal article" date="2023" name="Science">
        <title>Genome structures resolve the early diversification of teleost fishes.</title>
        <authorList>
            <person name="Parey E."/>
            <person name="Louis A."/>
            <person name="Montfort J."/>
            <person name="Bouchez O."/>
            <person name="Roques C."/>
            <person name="Iampietro C."/>
            <person name="Lluch J."/>
            <person name="Castinel A."/>
            <person name="Donnadieu C."/>
            <person name="Desvignes T."/>
            <person name="Floi Bucao C."/>
            <person name="Jouanno E."/>
            <person name="Wen M."/>
            <person name="Mejri S."/>
            <person name="Dirks R."/>
            <person name="Jansen H."/>
            <person name="Henkel C."/>
            <person name="Chen W.J."/>
            <person name="Zahm M."/>
            <person name="Cabau C."/>
            <person name="Klopp C."/>
            <person name="Thompson A.W."/>
            <person name="Robinson-Rechavi M."/>
            <person name="Braasch I."/>
            <person name="Lecointre G."/>
            <person name="Bobe J."/>
            <person name="Postlethwait J.H."/>
            <person name="Berthelot C."/>
            <person name="Roest Crollius H."/>
            <person name="Guiguen Y."/>
        </authorList>
    </citation>
    <scope>NUCLEOTIDE SEQUENCE</scope>
    <source>
        <strain evidence="2">WJC10195</strain>
    </source>
</reference>
<sequence>MPCGNVYPVGDSVLLSPVPVPCGTCSCDSAANSMMSFPGSGGSSSRFVRPDYRHPAPGHPRRLGRPARRNPLINHQTRNEIMHREAREILNDGRVLDQPQTTGSLRSLDKTSKRSPTYSPGLTSMACAAIVPAPPSSGPHRRNHAVPADAGSPRPRRRSHALREETALIHLRAPGGWHSRKTGASEDLSGRGLAPCVTSAACGNNATATL</sequence>
<gene>
    <name evidence="2" type="ORF">SKAU_G00106350</name>
</gene>